<organism evidence="1">
    <name type="scientific">Phytophthora nicotianae</name>
    <name type="common">Potato buckeye rot agent</name>
    <name type="synonym">Phytophthora parasitica</name>
    <dbReference type="NCBI Taxonomy" id="4792"/>
    <lineage>
        <taxon>Eukaryota</taxon>
        <taxon>Sar</taxon>
        <taxon>Stramenopiles</taxon>
        <taxon>Oomycota</taxon>
        <taxon>Peronosporomycetes</taxon>
        <taxon>Peronosporales</taxon>
        <taxon>Peronosporaceae</taxon>
        <taxon>Phytophthora</taxon>
    </lineage>
</organism>
<sequence length="61" mass="7165">QRLISLHLHLVNCQDSLFDLADKLSNFLLADIVDIRNMLKNVIDRSFMDYDLLREANVVYN</sequence>
<name>W2NP42_PHYNI</name>
<dbReference type="AlphaFoldDB" id="W2NP42"/>
<accession>W2NP42</accession>
<feature type="non-terminal residue" evidence="1">
    <location>
        <position position="1"/>
    </location>
</feature>
<reference evidence="1" key="1">
    <citation type="submission" date="2013-11" db="EMBL/GenBank/DDBJ databases">
        <title>The Genome Sequence of Phytophthora parasitica IAC_01/95.</title>
        <authorList>
            <consortium name="The Broad Institute Genomics Platform"/>
            <person name="Russ C."/>
            <person name="Tyler B."/>
            <person name="Panabieres F."/>
            <person name="Shan W."/>
            <person name="Tripathy S."/>
            <person name="Grunwald N."/>
            <person name="Machado M."/>
            <person name="Johnson C.S."/>
            <person name="Arredondo F."/>
            <person name="Hong C."/>
            <person name="Coffey M."/>
            <person name="Young S.K."/>
            <person name="Zeng Q."/>
            <person name="Gargeya S."/>
            <person name="Fitzgerald M."/>
            <person name="Abouelleil A."/>
            <person name="Alvarado L."/>
            <person name="Chapman S.B."/>
            <person name="Gainer-Dewar J."/>
            <person name="Goldberg J."/>
            <person name="Griggs A."/>
            <person name="Gujja S."/>
            <person name="Hansen M."/>
            <person name="Howarth C."/>
            <person name="Imamovic A."/>
            <person name="Ireland A."/>
            <person name="Larimer J."/>
            <person name="McCowan C."/>
            <person name="Murphy C."/>
            <person name="Pearson M."/>
            <person name="Poon T.W."/>
            <person name="Priest M."/>
            <person name="Roberts A."/>
            <person name="Saif S."/>
            <person name="Shea T."/>
            <person name="Sykes S."/>
            <person name="Wortman J."/>
            <person name="Nusbaum C."/>
            <person name="Birren B."/>
        </authorList>
    </citation>
    <scope>NUCLEOTIDE SEQUENCE [LARGE SCALE GENOMIC DNA]</scope>
    <source>
        <strain evidence="1">IAC_01/95</strain>
    </source>
</reference>
<dbReference type="Proteomes" id="UP000054532">
    <property type="component" value="Unassembled WGS sequence"/>
</dbReference>
<dbReference type="EMBL" id="KI691997">
    <property type="protein sequence ID" value="ETM50397.1"/>
    <property type="molecule type" value="Genomic_DNA"/>
</dbReference>
<evidence type="ECO:0000313" key="1">
    <source>
        <dbReference type="EMBL" id="ETM50397.1"/>
    </source>
</evidence>
<proteinExistence type="predicted"/>
<gene>
    <name evidence="1" type="ORF">L914_05560</name>
</gene>
<protein>
    <submittedName>
        <fullName evidence="1">Uncharacterized protein</fullName>
    </submittedName>
</protein>